<proteinExistence type="predicted"/>
<organism evidence="2 3">
    <name type="scientific">Zosterops borbonicus</name>
    <dbReference type="NCBI Taxonomy" id="364589"/>
    <lineage>
        <taxon>Eukaryota</taxon>
        <taxon>Metazoa</taxon>
        <taxon>Chordata</taxon>
        <taxon>Craniata</taxon>
        <taxon>Vertebrata</taxon>
        <taxon>Euteleostomi</taxon>
        <taxon>Archelosauria</taxon>
        <taxon>Archosauria</taxon>
        <taxon>Dinosauria</taxon>
        <taxon>Saurischia</taxon>
        <taxon>Theropoda</taxon>
        <taxon>Coelurosauria</taxon>
        <taxon>Aves</taxon>
        <taxon>Neognathae</taxon>
        <taxon>Neoaves</taxon>
        <taxon>Telluraves</taxon>
        <taxon>Australaves</taxon>
        <taxon>Passeriformes</taxon>
        <taxon>Sylvioidea</taxon>
        <taxon>Zosteropidae</taxon>
        <taxon>Zosterops</taxon>
    </lineage>
</organism>
<dbReference type="EMBL" id="SWJQ01000178">
    <property type="protein sequence ID" value="TRZ19605.1"/>
    <property type="molecule type" value="Genomic_DNA"/>
</dbReference>
<evidence type="ECO:0000313" key="2">
    <source>
        <dbReference type="EMBL" id="TRZ19605.1"/>
    </source>
</evidence>
<protein>
    <submittedName>
        <fullName evidence="2">Uncharacterized protein</fullName>
    </submittedName>
</protein>
<evidence type="ECO:0000256" key="1">
    <source>
        <dbReference type="SAM" id="MobiDB-lite"/>
    </source>
</evidence>
<name>A0A8K1GIP5_9PASS</name>
<sequence>MCLEPEEPLFPVVPAPPLGSRDTTAGEVGEELDPIRQRKALEHMDPNVWSKHNSLTMLVRDQLCSVDSTRPTFGSFLSMNL</sequence>
<evidence type="ECO:0000313" key="3">
    <source>
        <dbReference type="Proteomes" id="UP000796761"/>
    </source>
</evidence>
<feature type="region of interest" description="Disordered" evidence="1">
    <location>
        <begin position="1"/>
        <end position="29"/>
    </location>
</feature>
<comment type="caution">
    <text evidence="2">The sequence shown here is derived from an EMBL/GenBank/DDBJ whole genome shotgun (WGS) entry which is preliminary data.</text>
</comment>
<gene>
    <name evidence="2" type="ORF">HGM15179_007473</name>
</gene>
<accession>A0A8K1GIP5</accession>
<dbReference type="Proteomes" id="UP000796761">
    <property type="component" value="Unassembled WGS sequence"/>
</dbReference>
<dbReference type="AlphaFoldDB" id="A0A8K1GIP5"/>
<keyword evidence="3" id="KW-1185">Reference proteome</keyword>
<reference evidence="2" key="1">
    <citation type="submission" date="2019-04" db="EMBL/GenBank/DDBJ databases">
        <title>Genome assembly of Zosterops borbonicus 15179.</title>
        <authorList>
            <person name="Leroy T."/>
            <person name="Anselmetti Y."/>
            <person name="Tilak M.-K."/>
            <person name="Nabholz B."/>
        </authorList>
    </citation>
    <scope>NUCLEOTIDE SEQUENCE</scope>
    <source>
        <strain evidence="2">HGM_15179</strain>
        <tissue evidence="2">Muscle</tissue>
    </source>
</reference>